<protein>
    <recommendedName>
        <fullName evidence="4">Lipoprotein</fullName>
    </recommendedName>
</protein>
<gene>
    <name evidence="2" type="ORF">BN2475_400084</name>
</gene>
<reference evidence="2 3" key="1">
    <citation type="submission" date="2016-12" db="EMBL/GenBank/DDBJ databases">
        <authorList>
            <person name="Song W.-J."/>
            <person name="Kurnit D.M."/>
        </authorList>
    </citation>
    <scope>NUCLEOTIDE SEQUENCE [LARGE SCALE GENOMIC DNA]</scope>
    <source>
        <strain evidence="2 3">STM7296</strain>
    </source>
</reference>
<proteinExistence type="predicted"/>
<evidence type="ECO:0008006" key="4">
    <source>
        <dbReference type="Google" id="ProtNLM"/>
    </source>
</evidence>
<dbReference type="EMBL" id="CYGX02000040">
    <property type="protein sequence ID" value="SIT43098.1"/>
    <property type="molecule type" value="Genomic_DNA"/>
</dbReference>
<feature type="chain" id="PRO_5013134346" description="Lipoprotein" evidence="1">
    <location>
        <begin position="16"/>
        <end position="59"/>
    </location>
</feature>
<dbReference type="AlphaFoldDB" id="A0A1N7S6Y6"/>
<keyword evidence="3" id="KW-1185">Reference proteome</keyword>
<evidence type="ECO:0000313" key="3">
    <source>
        <dbReference type="Proteomes" id="UP000187012"/>
    </source>
</evidence>
<evidence type="ECO:0000256" key="1">
    <source>
        <dbReference type="SAM" id="SignalP"/>
    </source>
</evidence>
<name>A0A1N7S6Y6_9BURK</name>
<organism evidence="2 3">
    <name type="scientific">Paraburkholderia ribeironis</name>
    <dbReference type="NCBI Taxonomy" id="1247936"/>
    <lineage>
        <taxon>Bacteria</taxon>
        <taxon>Pseudomonadati</taxon>
        <taxon>Pseudomonadota</taxon>
        <taxon>Betaproteobacteria</taxon>
        <taxon>Burkholderiales</taxon>
        <taxon>Burkholderiaceae</taxon>
        <taxon>Paraburkholderia</taxon>
    </lineage>
</organism>
<feature type="signal peptide" evidence="1">
    <location>
        <begin position="1"/>
        <end position="15"/>
    </location>
</feature>
<sequence>MCPLAILLQSVCALASGCNVPRVALTHAFVPRSYARRAQCGMLATRRGTSRAAPAAPPY</sequence>
<evidence type="ECO:0000313" key="2">
    <source>
        <dbReference type="EMBL" id="SIT43098.1"/>
    </source>
</evidence>
<dbReference type="Proteomes" id="UP000187012">
    <property type="component" value="Unassembled WGS sequence"/>
</dbReference>
<accession>A0A1N7S6Y6</accession>
<keyword evidence="1" id="KW-0732">Signal</keyword>